<dbReference type="FunFam" id="1.20.140.10:FF:000001">
    <property type="entry name" value="Acyl-CoA dehydrogenase"/>
    <property type="match status" value="1"/>
</dbReference>
<dbReference type="FunFam" id="2.40.110.10:FF:000002">
    <property type="entry name" value="Acyl-CoA dehydrogenase fadE12"/>
    <property type="match status" value="1"/>
</dbReference>
<protein>
    <recommendedName>
        <fullName evidence="8">Acyl-[acyl-carrier-protein] dehydrogenase MbtN</fullName>
    </recommendedName>
    <alternativeName>
        <fullName evidence="9">Mycobactin synthase protein N</fullName>
    </alternativeName>
</protein>
<gene>
    <name evidence="14" type="ORF">EV386_1861</name>
</gene>
<dbReference type="Gene3D" id="1.10.540.10">
    <property type="entry name" value="Acyl-CoA dehydrogenase/oxidase, N-terminal domain"/>
    <property type="match status" value="1"/>
</dbReference>
<organism evidence="14 15">
    <name type="scientific">Xylanimonas ulmi</name>
    <dbReference type="NCBI Taxonomy" id="228973"/>
    <lineage>
        <taxon>Bacteria</taxon>
        <taxon>Bacillati</taxon>
        <taxon>Actinomycetota</taxon>
        <taxon>Actinomycetes</taxon>
        <taxon>Micrococcales</taxon>
        <taxon>Promicromonosporaceae</taxon>
        <taxon>Xylanimonas</taxon>
    </lineage>
</organism>
<feature type="domain" description="Acyl-CoA oxidase/dehydrogenase middle" evidence="12">
    <location>
        <begin position="130"/>
        <end position="227"/>
    </location>
</feature>
<evidence type="ECO:0000256" key="1">
    <source>
        <dbReference type="ARBA" id="ARBA00001974"/>
    </source>
</evidence>
<dbReference type="InterPro" id="IPR009075">
    <property type="entry name" value="AcylCo_DH/oxidase_C"/>
</dbReference>
<dbReference type="InterPro" id="IPR046373">
    <property type="entry name" value="Acyl-CoA_Oxase/DH_mid-dom_sf"/>
</dbReference>
<dbReference type="RefSeq" id="WP_130414338.1">
    <property type="nucleotide sequence ID" value="NZ_SGWX01000001.1"/>
</dbReference>
<evidence type="ECO:0000256" key="6">
    <source>
        <dbReference type="ARBA" id="ARBA00023002"/>
    </source>
</evidence>
<dbReference type="GO" id="GO:0003995">
    <property type="term" value="F:acyl-CoA dehydrogenase activity"/>
    <property type="evidence" value="ECO:0007669"/>
    <property type="project" value="InterPro"/>
</dbReference>
<evidence type="ECO:0000256" key="3">
    <source>
        <dbReference type="ARBA" id="ARBA00009347"/>
    </source>
</evidence>
<keyword evidence="6 10" id="KW-0560">Oxidoreductase</keyword>
<evidence type="ECO:0000256" key="4">
    <source>
        <dbReference type="ARBA" id="ARBA00022630"/>
    </source>
</evidence>
<dbReference type="InterPro" id="IPR013786">
    <property type="entry name" value="AcylCoA_DH/ox_N"/>
</dbReference>
<dbReference type="SUPFAM" id="SSF47203">
    <property type="entry name" value="Acyl-CoA dehydrogenase C-terminal domain-like"/>
    <property type="match status" value="1"/>
</dbReference>
<dbReference type="InterPro" id="IPR009100">
    <property type="entry name" value="AcylCoA_DH/oxidase_NM_dom_sf"/>
</dbReference>
<evidence type="ECO:0000256" key="8">
    <source>
        <dbReference type="ARBA" id="ARBA00040394"/>
    </source>
</evidence>
<evidence type="ECO:0000256" key="7">
    <source>
        <dbReference type="ARBA" id="ARBA00037085"/>
    </source>
</evidence>
<proteinExistence type="inferred from homology"/>
<evidence type="ECO:0000313" key="15">
    <source>
        <dbReference type="Proteomes" id="UP000293852"/>
    </source>
</evidence>
<dbReference type="InterPro" id="IPR006089">
    <property type="entry name" value="Acyl-CoA_DH_CS"/>
</dbReference>
<dbReference type="Pfam" id="PF00441">
    <property type="entry name" value="Acyl-CoA_dh_1"/>
    <property type="match status" value="1"/>
</dbReference>
<dbReference type="Pfam" id="PF02770">
    <property type="entry name" value="Acyl-CoA_dh_M"/>
    <property type="match status" value="1"/>
</dbReference>
<dbReference type="PANTHER" id="PTHR48083">
    <property type="entry name" value="MEDIUM-CHAIN SPECIFIC ACYL-COA DEHYDROGENASE, MITOCHONDRIAL-RELATED"/>
    <property type="match status" value="1"/>
</dbReference>
<dbReference type="OrthoDB" id="2769798at2"/>
<name>A0A4Q7M278_9MICO</name>
<keyword evidence="4 10" id="KW-0285">Flavoprotein</keyword>
<evidence type="ECO:0000313" key="14">
    <source>
        <dbReference type="EMBL" id="RZS61554.1"/>
    </source>
</evidence>
<keyword evidence="15" id="KW-1185">Reference proteome</keyword>
<evidence type="ECO:0000256" key="2">
    <source>
        <dbReference type="ARBA" id="ARBA00005102"/>
    </source>
</evidence>
<dbReference type="Gene3D" id="2.40.110.10">
    <property type="entry name" value="Butyryl-CoA Dehydrogenase, subunit A, domain 2"/>
    <property type="match status" value="1"/>
</dbReference>
<dbReference type="PROSITE" id="PS00073">
    <property type="entry name" value="ACYL_COA_DH_2"/>
    <property type="match status" value="1"/>
</dbReference>
<evidence type="ECO:0000259" key="12">
    <source>
        <dbReference type="Pfam" id="PF02770"/>
    </source>
</evidence>
<accession>A0A4Q7M278</accession>
<dbReference type="InterPro" id="IPR036250">
    <property type="entry name" value="AcylCo_DH-like_C"/>
</dbReference>
<dbReference type="GO" id="GO:0005737">
    <property type="term" value="C:cytoplasm"/>
    <property type="evidence" value="ECO:0007669"/>
    <property type="project" value="TreeGrafter"/>
</dbReference>
<dbReference type="Pfam" id="PF02771">
    <property type="entry name" value="Acyl-CoA_dh_N"/>
    <property type="match status" value="1"/>
</dbReference>
<evidence type="ECO:0000259" key="11">
    <source>
        <dbReference type="Pfam" id="PF00441"/>
    </source>
</evidence>
<evidence type="ECO:0000256" key="5">
    <source>
        <dbReference type="ARBA" id="ARBA00022827"/>
    </source>
</evidence>
<evidence type="ECO:0000259" key="13">
    <source>
        <dbReference type="Pfam" id="PF02771"/>
    </source>
</evidence>
<dbReference type="SUPFAM" id="SSF56645">
    <property type="entry name" value="Acyl-CoA dehydrogenase NM domain-like"/>
    <property type="match status" value="1"/>
</dbReference>
<dbReference type="InterPro" id="IPR037069">
    <property type="entry name" value="AcylCoA_DH/ox_N_sf"/>
</dbReference>
<evidence type="ECO:0000256" key="9">
    <source>
        <dbReference type="ARBA" id="ARBA00042660"/>
    </source>
</evidence>
<dbReference type="InterPro" id="IPR050741">
    <property type="entry name" value="Acyl-CoA_dehydrogenase"/>
</dbReference>
<comment type="similarity">
    <text evidence="3 10">Belongs to the acyl-CoA dehydrogenase family.</text>
</comment>
<sequence>MYDLYAPRALFDDEHTAFRASVRQFLDRDVVAHIEEWEEASEIPREIWARAGALGLLGMGTPEEWGGGGVEDYRFRSAAAEEFSRVGANSLSAGFGCQADIILPYLVDLATPEQAKRWVPRLAAGEAIGAIAMTEPGTGSDLRGIRTTARPDGDGWVLDGSKTFITNGILADVVIVVARTSQDPAAGSEALSLFLVETGTPGFTRGRRLRKMGLKAQDTAELRFADVRLGPEALLGRQGQGLRVLMAHLPLERISIAVGACAGARAALAWTIDYVRERTAFGKALAEFQNTQFVVAEMVTELEVAQAYVDDAVIRLGKGELSAVDAAKGKWWATETHKRIVDRCVQLHGGYGYMLEYPIARAYVDTRVSTIYGGTTEIMKTIIARDVLGVR</sequence>
<dbReference type="InterPro" id="IPR006091">
    <property type="entry name" value="Acyl-CoA_Oxase/DH_mid-dom"/>
</dbReference>
<comment type="cofactor">
    <cofactor evidence="1 10">
        <name>FAD</name>
        <dbReference type="ChEBI" id="CHEBI:57692"/>
    </cofactor>
</comment>
<dbReference type="PANTHER" id="PTHR48083:SF20">
    <property type="entry name" value="LONG-CHAIN SPECIFIC ACYL-COA DEHYDROGENASE, MITOCHONDRIAL"/>
    <property type="match status" value="1"/>
</dbReference>
<dbReference type="Proteomes" id="UP000293852">
    <property type="component" value="Unassembled WGS sequence"/>
</dbReference>
<dbReference type="AlphaFoldDB" id="A0A4Q7M278"/>
<dbReference type="Gene3D" id="1.20.140.10">
    <property type="entry name" value="Butyryl-CoA Dehydrogenase, subunit A, domain 3"/>
    <property type="match status" value="1"/>
</dbReference>
<feature type="domain" description="Acyl-CoA dehydrogenase/oxidase C-terminal" evidence="11">
    <location>
        <begin position="239"/>
        <end position="387"/>
    </location>
</feature>
<evidence type="ECO:0000256" key="10">
    <source>
        <dbReference type="RuleBase" id="RU362125"/>
    </source>
</evidence>
<dbReference type="GO" id="GO:0033539">
    <property type="term" value="P:fatty acid beta-oxidation using acyl-CoA dehydrogenase"/>
    <property type="evidence" value="ECO:0007669"/>
    <property type="project" value="TreeGrafter"/>
</dbReference>
<comment type="caution">
    <text evidence="14">The sequence shown here is derived from an EMBL/GenBank/DDBJ whole genome shotgun (WGS) entry which is preliminary data.</text>
</comment>
<comment type="function">
    <text evidence="7">Catalyzes the dehydrogenation at the alpha-beta position of ACP-bound acyl chains. This results in the introduction of a double bond in the lipidic chain, which is further transferred to the epsilon-amino group of lysine residue in the mycobactin core by MbtK.</text>
</comment>
<dbReference type="EMBL" id="SGWX01000001">
    <property type="protein sequence ID" value="RZS61554.1"/>
    <property type="molecule type" value="Genomic_DNA"/>
</dbReference>
<dbReference type="GO" id="GO:0050660">
    <property type="term" value="F:flavin adenine dinucleotide binding"/>
    <property type="evidence" value="ECO:0007669"/>
    <property type="project" value="InterPro"/>
</dbReference>
<keyword evidence="5 10" id="KW-0274">FAD</keyword>
<reference evidence="14 15" key="1">
    <citation type="submission" date="2019-02" db="EMBL/GenBank/DDBJ databases">
        <title>Sequencing the genomes of 1000 actinobacteria strains.</title>
        <authorList>
            <person name="Klenk H.-P."/>
        </authorList>
    </citation>
    <scope>NUCLEOTIDE SEQUENCE [LARGE SCALE GENOMIC DNA]</scope>
    <source>
        <strain evidence="14 15">DSM 16932</strain>
    </source>
</reference>
<comment type="pathway">
    <text evidence="2">Siderophore biosynthesis; mycobactin biosynthesis.</text>
</comment>
<feature type="domain" description="Acyl-CoA dehydrogenase/oxidase N-terminal" evidence="13">
    <location>
        <begin position="13"/>
        <end position="126"/>
    </location>
</feature>